<dbReference type="Pfam" id="PF05101">
    <property type="entry name" value="VirB3"/>
    <property type="match status" value="1"/>
</dbReference>
<dbReference type="AlphaFoldDB" id="A0A2P1P8D2"/>
<keyword evidence="2 5" id="KW-0812">Transmembrane</keyword>
<dbReference type="RefSeq" id="WP_106874399.1">
    <property type="nucleotide sequence ID" value="NZ_CP027845.1"/>
</dbReference>
<organism evidence="6 7">
    <name type="scientific">Candidatus Phycorickettsia trachydisci</name>
    <dbReference type="NCBI Taxonomy" id="2115978"/>
    <lineage>
        <taxon>Bacteria</taxon>
        <taxon>Pseudomonadati</taxon>
        <taxon>Pseudomonadota</taxon>
        <taxon>Alphaproteobacteria</taxon>
        <taxon>Rickettsiales</taxon>
        <taxon>Rickettsiaceae</taxon>
        <taxon>Candidatus Phycorickettsia</taxon>
    </lineage>
</organism>
<evidence type="ECO:0000256" key="2">
    <source>
        <dbReference type="ARBA" id="ARBA00022692"/>
    </source>
</evidence>
<evidence type="ECO:0000256" key="1">
    <source>
        <dbReference type="ARBA" id="ARBA00004370"/>
    </source>
</evidence>
<proteinExistence type="predicted"/>
<feature type="transmembrane region" description="Helical" evidence="5">
    <location>
        <begin position="20"/>
        <end position="40"/>
    </location>
</feature>
<dbReference type="KEGG" id="ptc:phytr_5990"/>
<dbReference type="NCBIfam" id="NF010474">
    <property type="entry name" value="PRK13899.1"/>
    <property type="match status" value="1"/>
</dbReference>
<protein>
    <submittedName>
        <fullName evidence="6">Type IV secretion system protein VirB3</fullName>
    </submittedName>
</protein>
<dbReference type="InterPro" id="IPR007792">
    <property type="entry name" value="T4SS_VirB3/TrbD/AvhB"/>
</dbReference>
<name>A0A2P1P8D2_9RICK</name>
<dbReference type="OrthoDB" id="5638399at2"/>
<dbReference type="Proteomes" id="UP000241762">
    <property type="component" value="Chromosome"/>
</dbReference>
<evidence type="ECO:0000256" key="4">
    <source>
        <dbReference type="ARBA" id="ARBA00023136"/>
    </source>
</evidence>
<dbReference type="EMBL" id="CP027845">
    <property type="protein sequence ID" value="AVP87540.1"/>
    <property type="molecule type" value="Genomic_DNA"/>
</dbReference>
<keyword evidence="7" id="KW-1185">Reference proteome</keyword>
<gene>
    <name evidence="6" type="ORF">phytr_5990</name>
</gene>
<evidence type="ECO:0000256" key="5">
    <source>
        <dbReference type="SAM" id="Phobius"/>
    </source>
</evidence>
<accession>A0A2P1P8D2</accession>
<evidence type="ECO:0000313" key="7">
    <source>
        <dbReference type="Proteomes" id="UP000241762"/>
    </source>
</evidence>
<keyword evidence="3 5" id="KW-1133">Transmembrane helix</keyword>
<dbReference type="GO" id="GO:0016020">
    <property type="term" value="C:membrane"/>
    <property type="evidence" value="ECO:0007669"/>
    <property type="project" value="UniProtKB-SubCell"/>
</dbReference>
<sequence>MSDMNSDPLFVGLTRPAMIFGVSIQFAIFNIMVSAIAFVVYSDFRILGMAFIFHAVGYILCFKEPRFLELYLNKFQYFGDCPNKVYYGAHSYKV</sequence>
<evidence type="ECO:0000256" key="3">
    <source>
        <dbReference type="ARBA" id="ARBA00022989"/>
    </source>
</evidence>
<keyword evidence="4 5" id="KW-0472">Membrane</keyword>
<evidence type="ECO:0000313" key="6">
    <source>
        <dbReference type="EMBL" id="AVP87540.1"/>
    </source>
</evidence>
<reference evidence="6 7" key="1">
    <citation type="submission" date="2018-03" db="EMBL/GenBank/DDBJ databases">
        <title>A gene transfer event suggests a long-term partnership between eustigmatophyte algae and a novel lineage of endosymbiotic bacteria.</title>
        <authorList>
            <person name="Yurchenko T."/>
            <person name="Sevcikova T."/>
            <person name="Pribyl P."/>
            <person name="El Karkouri K."/>
            <person name="Klimes V."/>
            <person name="Amaral R."/>
            <person name="Zbrankova V."/>
            <person name="Kim E."/>
            <person name="Raoult D."/>
            <person name="Santos L.M.A."/>
            <person name="Elias M."/>
        </authorList>
    </citation>
    <scope>NUCLEOTIDE SEQUENCE [LARGE SCALE GENOMIC DNA]</scope>
    <source>
        <strain evidence="6">CCALA 838</strain>
    </source>
</reference>
<comment type="subcellular location">
    <subcellularLocation>
        <location evidence="1">Membrane</location>
    </subcellularLocation>
</comment>